<dbReference type="RefSeq" id="XP_011293643.1">
    <property type="nucleotide sequence ID" value="XM_011295341.2"/>
</dbReference>
<feature type="compositionally biased region" description="Polar residues" evidence="1">
    <location>
        <begin position="1338"/>
        <end position="1364"/>
    </location>
</feature>
<evidence type="ECO:0000313" key="3">
    <source>
        <dbReference type="EnsemblMetazoa" id="MDOA004169-PB"/>
    </source>
</evidence>
<protein>
    <submittedName>
        <fullName evidence="5">Protein tincar</fullName>
    </submittedName>
</protein>
<feature type="region of interest" description="Disordered" evidence="1">
    <location>
        <begin position="1265"/>
        <end position="1285"/>
    </location>
</feature>
<gene>
    <name evidence="3" type="primary">101891768</name>
    <name evidence="5" type="synonym">LOC101891768</name>
</gene>
<dbReference type="PANTHER" id="PTHR21579:SF20">
    <property type="entry name" value="PROTEIN TINCAR"/>
    <property type="match status" value="1"/>
</dbReference>
<accession>A0A1I8MET7</accession>
<feature type="compositionally biased region" description="Polar residues" evidence="1">
    <location>
        <begin position="411"/>
        <end position="421"/>
    </location>
</feature>
<keyword evidence="2" id="KW-0812">Transmembrane</keyword>
<dbReference type="Proteomes" id="UP001652621">
    <property type="component" value="Unplaced"/>
</dbReference>
<dbReference type="EnsemblMetazoa" id="MDOA004169-RB">
    <property type="protein sequence ID" value="MDOA004169-PB"/>
    <property type="gene ID" value="MDOA004169"/>
</dbReference>
<proteinExistence type="predicted"/>
<keyword evidence="2" id="KW-0472">Membrane</keyword>
<dbReference type="PANTHER" id="PTHR21579">
    <property type="entry name" value="PROTEIN TINCAR"/>
    <property type="match status" value="1"/>
</dbReference>
<evidence type="ECO:0000313" key="5">
    <source>
        <dbReference type="RefSeq" id="XP_011293643.1"/>
    </source>
</evidence>
<feature type="transmembrane region" description="Helical" evidence="2">
    <location>
        <begin position="233"/>
        <end position="252"/>
    </location>
</feature>
<feature type="compositionally biased region" description="Pro residues" evidence="1">
    <location>
        <begin position="1381"/>
        <end position="1391"/>
    </location>
</feature>
<feature type="compositionally biased region" description="Polar residues" evidence="1">
    <location>
        <begin position="1498"/>
        <end position="1508"/>
    </location>
</feature>
<feature type="transmembrane region" description="Helical" evidence="2">
    <location>
        <begin position="831"/>
        <end position="852"/>
    </location>
</feature>
<dbReference type="eggNOG" id="ENOG502QUZG">
    <property type="taxonomic scope" value="Eukaryota"/>
</dbReference>
<feature type="transmembrane region" description="Helical" evidence="2">
    <location>
        <begin position="164"/>
        <end position="185"/>
    </location>
</feature>
<evidence type="ECO:0000313" key="4">
    <source>
        <dbReference type="Proteomes" id="UP001652621"/>
    </source>
</evidence>
<feature type="compositionally biased region" description="Low complexity" evidence="1">
    <location>
        <begin position="56"/>
        <end position="72"/>
    </location>
</feature>
<feature type="region of interest" description="Disordered" evidence="1">
    <location>
        <begin position="1498"/>
        <end position="1521"/>
    </location>
</feature>
<feature type="transmembrane region" description="Helical" evidence="2">
    <location>
        <begin position="922"/>
        <end position="941"/>
    </location>
</feature>
<sequence length="1603" mass="173932">MSIRGSLLTYENNNDIVTKTKKRSSILHSKHFNSSISSTATYESMGKTVPSSLNSSISNSVLTSGSSQSQSGNHHQLPTHPNFQGNHLPGKYMNSKRKHAKYNNMYSNMYPDHNNYLHLNSLWSIWYGVLLTLFQGYLAVHGAYRFLGCSLISWKIEPVAELNLQIILSGVVFILLPFFFTSAVFKVGNMANDGIKLATSIKEQRCSMAPHDGLEEESRGGTLRALWTHGGPTAAFVHIVIAMCLLLPRLLLEARIIENGLLPRETIWQTELDFMSVNRRHLVVMSVMASPYQNDTRTYESQEDDEYLNDTIFSDEGGGGGGGGGATITGGNANSLWSTDLRHQYGSNKRKNVILPAVGKSRFLELPDLIEAVENQSTKYDKFQGKAGEDAKIPMKAKGTGTAKSSEKQTTENGIRQNGDNRQAKGNDWITIEDDIRKARTTTTSTTMATTTTSTTTATAAAAETTTSPISSTTTLIRTTSSAGTTKLPTSTKPTPSMKTTATRTITNKLTTQNINNNNIAIDATTSAMTTWSEETSSFGSGDPFFPAITQPSAATSTEIQRIALAPTKHHQHHHSSHSGKSSRRHNGHHRQRKISNSSASQRRTHHHGGRRSGEINSANMPEGLEDFPPKVNRFDEFEYPSTGRIYEHRPSSFEELDIGRARAAIYPKSSTTISTTTRDSNIHIVKPEKLPEIVPSTPVSSNSKIIEIKSKSVKRLKRQLSLPEESQVEIEPEYLVGDLNLNDSSEYLVEMTTIDTSTPSTDVDLQPNNGNVRLDGFAGMLQLFFGIEKPIDVNIFTQPPSAEFVNLVFALLVWCVRYPAVFWNTAKSFATVFSVQMIATACDIIFSFVGISNLFKLQIYSEAQPIQNPGLILNATVTLALFLLSAILMLSSSMIMYLYGHGRLAAKMRDRSIITLKSSQSWIYFAHCASLCYVLALSVVKAPLLNDLSATYRHNLHCPTFMAALVSVMHILLWIVIWLCLTIKRKWSFKLPPLDAYSIIGKATTQPLLMHNRGSLTNTTTASLNNSTNLGGNTSSIGTGDSSGGGGEHKINGSEHGGGGGVGCGSRMTNTPSADGLNDSMAAEDIYWPKLQPSSPKLKVTFNEVTSTCDDDNHHHRLIAGDHHQQNDGKRNTARGTALCFASATGEIDDGEYATLRSAPPANAMGGGATVGNTIGCGISSKAPPAGGVSVLRLSEYEELPPPPQHLISSMVTTGGHTSTSMNSHRDYVNCPNSGSNGMLGDDNISEEGKLLACVRDDSVTYASTRDLEPPLPPPPPIADRAPHAIPEISSPEHLVSPLAPVTVTVHANEAHITSSSTPRCLRRADSGVPQEALTPRSDTTSMGTESTTSPPDRAPSESSSGVHSAEEREVEVVIRPRPACKPPAKPPQPAIQEEPYGRCTNMRMSSFASGGANANSATLPPQRSQPEQKFDYSQHCSTMPLPSNGHFSHPQSQQSQSAVYATSAHCMTQSLNAGSNMTSFKTPLYANSGVAMSGHNNTAHCYQDQSAPPPPPPQHPSQVTHTTLPNGVRYSNPNILRRLPYVKGAESPYGHLGLGAGHHAFSKNGYENTLLNSTIPEDRDSANYSMTSDQDCLYATANPLH</sequence>
<dbReference type="VEuPathDB" id="VectorBase:MDOA004169"/>
<feature type="compositionally biased region" description="Gly residues" evidence="1">
    <location>
        <begin position="1056"/>
        <end position="1065"/>
    </location>
</feature>
<dbReference type="VEuPathDB" id="VectorBase:MDOMA2_000902"/>
<dbReference type="OrthoDB" id="10033661at2759"/>
<feature type="compositionally biased region" description="Low complexity" evidence="1">
    <location>
        <begin position="1407"/>
        <end position="1419"/>
    </location>
</feature>
<reference evidence="3" key="1">
    <citation type="submission" date="2020-05" db="UniProtKB">
        <authorList>
            <consortium name="EnsemblMetazoa"/>
        </authorList>
    </citation>
    <scope>IDENTIFICATION</scope>
    <source>
        <strain evidence="3">Aabys</strain>
    </source>
</reference>
<feature type="region of interest" description="Disordered" evidence="1">
    <location>
        <begin position="56"/>
        <end position="90"/>
    </location>
</feature>
<feature type="transmembrane region" description="Helical" evidence="2">
    <location>
        <begin position="805"/>
        <end position="824"/>
    </location>
</feature>
<dbReference type="InterPro" id="IPR053291">
    <property type="entry name" value="Ommatidial_diff-associated"/>
</dbReference>
<dbReference type="KEGG" id="mde:101891768"/>
<feature type="transmembrane region" description="Helical" evidence="2">
    <location>
        <begin position="125"/>
        <end position="144"/>
    </location>
</feature>
<feature type="region of interest" description="Disordered" evidence="1">
    <location>
        <begin position="445"/>
        <end position="500"/>
    </location>
</feature>
<reference evidence="5" key="2">
    <citation type="submission" date="2025-04" db="UniProtKB">
        <authorList>
            <consortium name="RefSeq"/>
        </authorList>
    </citation>
    <scope>IDENTIFICATION</scope>
    <source>
        <strain evidence="5">Aabys</strain>
    </source>
</reference>
<evidence type="ECO:0000256" key="2">
    <source>
        <dbReference type="SAM" id="Phobius"/>
    </source>
</evidence>
<feature type="compositionally biased region" description="Basic and acidic residues" evidence="1">
    <location>
        <begin position="1366"/>
        <end position="1376"/>
    </location>
</feature>
<feature type="region of interest" description="Disordered" evidence="1">
    <location>
        <begin position="567"/>
        <end position="630"/>
    </location>
</feature>
<evidence type="ECO:0000256" key="1">
    <source>
        <dbReference type="SAM" id="MobiDB-lite"/>
    </source>
</evidence>
<feature type="transmembrane region" description="Helical" evidence="2">
    <location>
        <begin position="872"/>
        <end position="901"/>
    </location>
</feature>
<keyword evidence="2" id="KW-1133">Transmembrane helix</keyword>
<feature type="compositionally biased region" description="Polar residues" evidence="1">
    <location>
        <begin position="73"/>
        <end position="85"/>
    </location>
</feature>
<feature type="region of interest" description="Disordered" evidence="1">
    <location>
        <begin position="1021"/>
        <end position="1078"/>
    </location>
</feature>
<feature type="region of interest" description="Disordered" evidence="1">
    <location>
        <begin position="394"/>
        <end position="427"/>
    </location>
</feature>
<feature type="compositionally biased region" description="Basic residues" evidence="1">
    <location>
        <begin position="568"/>
        <end position="594"/>
    </location>
</feature>
<name>A0A1I8MET7_MUSDO</name>
<feature type="region of interest" description="Disordered" evidence="1">
    <location>
        <begin position="1312"/>
        <end position="1433"/>
    </location>
</feature>
<feature type="transmembrane region" description="Helical" evidence="2">
    <location>
        <begin position="961"/>
        <end position="982"/>
    </location>
</feature>
<organism evidence="3">
    <name type="scientific">Musca domestica</name>
    <name type="common">House fly</name>
    <dbReference type="NCBI Taxonomy" id="7370"/>
    <lineage>
        <taxon>Eukaryota</taxon>
        <taxon>Metazoa</taxon>
        <taxon>Ecdysozoa</taxon>
        <taxon>Arthropoda</taxon>
        <taxon>Hexapoda</taxon>
        <taxon>Insecta</taxon>
        <taxon>Pterygota</taxon>
        <taxon>Neoptera</taxon>
        <taxon>Endopterygota</taxon>
        <taxon>Diptera</taxon>
        <taxon>Brachycera</taxon>
        <taxon>Muscomorpha</taxon>
        <taxon>Muscoidea</taxon>
        <taxon>Muscidae</taxon>
        <taxon>Musca</taxon>
    </lineage>
</organism>
<keyword evidence="4" id="KW-1185">Reference proteome</keyword>
<feature type="compositionally biased region" description="Low complexity" evidence="1">
    <location>
        <begin position="1021"/>
        <end position="1041"/>
    </location>
</feature>